<evidence type="ECO:0000256" key="21">
    <source>
        <dbReference type="SAM" id="MobiDB-lite"/>
    </source>
</evidence>
<evidence type="ECO:0000256" key="13">
    <source>
        <dbReference type="ARBA" id="ARBA00036754"/>
    </source>
</evidence>
<organism evidence="23 24">
    <name type="scientific">Cricetulus griseus</name>
    <name type="common">Chinese hamster</name>
    <name type="synonym">Cricetulus barabensis griseus</name>
    <dbReference type="NCBI Taxonomy" id="10029"/>
    <lineage>
        <taxon>Eukaryota</taxon>
        <taxon>Metazoa</taxon>
        <taxon>Chordata</taxon>
        <taxon>Craniata</taxon>
        <taxon>Vertebrata</taxon>
        <taxon>Euteleostomi</taxon>
        <taxon>Mammalia</taxon>
        <taxon>Eutheria</taxon>
        <taxon>Euarchontoglires</taxon>
        <taxon>Glires</taxon>
        <taxon>Rodentia</taxon>
        <taxon>Myomorpha</taxon>
        <taxon>Muroidea</taxon>
        <taxon>Cricetidae</taxon>
        <taxon>Cricetinae</taxon>
        <taxon>Cricetulus</taxon>
    </lineage>
</organism>
<dbReference type="GO" id="GO:0005337">
    <property type="term" value="F:nucleoside transmembrane transporter activity"/>
    <property type="evidence" value="ECO:0007669"/>
    <property type="project" value="InterPro"/>
</dbReference>
<comment type="catalytic activity">
    <reaction evidence="12">
        <text>dopamine(out) = dopamine(in)</text>
        <dbReference type="Rhea" id="RHEA:73863"/>
        <dbReference type="ChEBI" id="CHEBI:59905"/>
    </reaction>
</comment>
<feature type="region of interest" description="Disordered" evidence="21">
    <location>
        <begin position="1"/>
        <end position="23"/>
    </location>
</feature>
<dbReference type="FunFam" id="1.20.1250.20:FF:000255">
    <property type="entry name" value="Solute carrier family 29 member 4"/>
    <property type="match status" value="1"/>
</dbReference>
<protein>
    <recommendedName>
        <fullName evidence="18">Equilibrative nucleoside transporter 4</fullName>
    </recommendedName>
    <alternativeName>
        <fullName evidence="19">Plasma membrane monoamine transporter</fullName>
    </alternativeName>
    <alternativeName>
        <fullName evidence="20">Solute carrier family 29 member 4</fullName>
    </alternativeName>
</protein>
<evidence type="ECO:0000256" key="19">
    <source>
        <dbReference type="ARBA" id="ARBA00078904"/>
    </source>
</evidence>
<dbReference type="GO" id="GO:0051610">
    <property type="term" value="P:serotonin uptake"/>
    <property type="evidence" value="ECO:0007669"/>
    <property type="project" value="UniProtKB-ARBA"/>
</dbReference>
<comment type="similarity">
    <text evidence="9">Belongs to the WD repeat PROPPIN family.</text>
</comment>
<dbReference type="GO" id="GO:0016324">
    <property type="term" value="C:apical plasma membrane"/>
    <property type="evidence" value="ECO:0007669"/>
    <property type="project" value="UniProtKB-SubCell"/>
</dbReference>
<evidence type="ECO:0000256" key="22">
    <source>
        <dbReference type="SAM" id="Phobius"/>
    </source>
</evidence>
<evidence type="ECO:0000256" key="17">
    <source>
        <dbReference type="ARBA" id="ARBA00051479"/>
    </source>
</evidence>
<dbReference type="GO" id="GO:0051620">
    <property type="term" value="P:norepinephrine uptake"/>
    <property type="evidence" value="ECO:0007669"/>
    <property type="project" value="UniProtKB-ARBA"/>
</dbReference>
<dbReference type="Pfam" id="PF01733">
    <property type="entry name" value="Nucleoside_tran"/>
    <property type="match status" value="1"/>
</dbReference>
<feature type="transmembrane region" description="Helical" evidence="22">
    <location>
        <begin position="614"/>
        <end position="636"/>
    </location>
</feature>
<feature type="transmembrane region" description="Helical" evidence="22">
    <location>
        <begin position="361"/>
        <end position="381"/>
    </location>
</feature>
<comment type="catalytic activity">
    <reaction evidence="10">
        <text>(R)-adrenaline(out) = (R)-adrenaline(in)</text>
        <dbReference type="Rhea" id="RHEA:73875"/>
        <dbReference type="ChEBI" id="CHEBI:71406"/>
    </reaction>
</comment>
<feature type="compositionally biased region" description="Basic residues" evidence="21">
    <location>
        <begin position="1"/>
        <end position="10"/>
    </location>
</feature>
<dbReference type="GO" id="GO:0032238">
    <property type="term" value="P:adenosine transport"/>
    <property type="evidence" value="ECO:0007669"/>
    <property type="project" value="UniProtKB-ARBA"/>
</dbReference>
<evidence type="ECO:0000256" key="10">
    <source>
        <dbReference type="ARBA" id="ARBA00035897"/>
    </source>
</evidence>
<evidence type="ECO:0000256" key="1">
    <source>
        <dbReference type="ARBA" id="ARBA00004424"/>
    </source>
</evidence>
<dbReference type="GO" id="GO:0098793">
    <property type="term" value="C:presynapse"/>
    <property type="evidence" value="ECO:0007669"/>
    <property type="project" value="GOC"/>
</dbReference>
<evidence type="ECO:0000256" key="12">
    <source>
        <dbReference type="ARBA" id="ARBA00036483"/>
    </source>
</evidence>
<sequence length="792" mass="87279">MTKSLIKHLPSKPEDLSSDPQDTADTEDVCIVERLFSSSLVAIVSLKAPRKLKVCHFKKGTEICNYSYSNTILAVKLNRQRAANMIPAHDSPLAALAFDASGTKLATASEKGTVIRVFSIPEGQKLFEFRRGVKRPPEEPTTWTGYFGKVLMASTSYLPSQVTEMFNQGRAFATVRLPFCGHKNICSLTTIQKIPRLLVGASDGYLYMYNLDPQEGGECALMRQHRLDGSMETTSEIVDSASHDCPLVTQTYGTAAAKGAYVPSSPTRLAKGQDANLEDWIILGLAFSMGDCRLQCVLHGDLEGEKLSLLCAFSSGSFSFDNFQLERTAEDAQDPSVRVRGVPTFTDSAIEEPVPDDRYHAIYFAMLLAGVGFLLPYNSFITDVDYLHHKYPGTSIVFDMSLTYILVALAAVLLNNVVVERLNLHTRITTGYLLALGPLLFISICDVWLQLFSHDQAYAINLAAVGTVAFGCTGTAGVMISLSRILTKLLLPDERASTIIFFLVSAGLELLCFLLHLLVRRSRFVLYYTTRPRDSRPIRAGYRVHHDVASGDIHFEHQTPSLSSSRSPKDSPAHEVIHSNSGAYMRFDVPRPRVKRSWPTFRALLLHRYVVARVIWADMLSIAVTYFITLCLFPGLESEIRHCVLGEWLPILVMAVFNLSDFVGKILAALPVDWRGTHLLACSCLRVVFIPLFILCVYPSGMPALRHPAWPCVFSLLMGISNGYFGSVPMILAAGKVSPKQRELAGNTMTVSYMSGLTLGSAVAYCTYSLTRDAHSSCFQTATANDSIPVGP</sequence>
<dbReference type="Gene3D" id="2.130.10.10">
    <property type="entry name" value="YVTN repeat-like/Quinoprotein amine dehydrogenase"/>
    <property type="match status" value="1"/>
</dbReference>
<evidence type="ECO:0000256" key="20">
    <source>
        <dbReference type="ARBA" id="ARBA00081066"/>
    </source>
</evidence>
<keyword evidence="8 22" id="KW-0472">Membrane</keyword>
<feature type="transmembrane region" description="Helical" evidence="22">
    <location>
        <begin position="458"/>
        <end position="486"/>
    </location>
</feature>
<evidence type="ECO:0000256" key="4">
    <source>
        <dbReference type="ARBA" id="ARBA00022574"/>
    </source>
</evidence>
<dbReference type="GO" id="GO:0008504">
    <property type="term" value="F:monoamine transmembrane transporter activity"/>
    <property type="evidence" value="ECO:0007669"/>
    <property type="project" value="TreeGrafter"/>
</dbReference>
<dbReference type="Gene3D" id="1.20.1250.20">
    <property type="entry name" value="MFS general substrate transporter like domains"/>
    <property type="match status" value="1"/>
</dbReference>
<dbReference type="PANTHER" id="PTHR10332">
    <property type="entry name" value="EQUILIBRATIVE NUCLEOSIDE TRANSPORTER"/>
    <property type="match status" value="1"/>
</dbReference>
<comment type="similarity">
    <text evidence="2">Belongs to the SLC29A/ENT transporter (TC 2.A.57) family.</text>
</comment>
<dbReference type="InterPro" id="IPR002259">
    <property type="entry name" value="Eqnu_transpt"/>
</dbReference>
<feature type="transmembrane region" description="Helical" evidence="22">
    <location>
        <begin position="498"/>
        <end position="519"/>
    </location>
</feature>
<name>A0A061IA50_CRIGR</name>
<feature type="transmembrane region" description="Helical" evidence="22">
    <location>
        <begin position="752"/>
        <end position="770"/>
    </location>
</feature>
<evidence type="ECO:0000256" key="7">
    <source>
        <dbReference type="ARBA" id="ARBA00022989"/>
    </source>
</evidence>
<comment type="catalytic activity">
    <reaction evidence="17">
        <text>adenosine(in) = adenosine(out)</text>
        <dbReference type="Rhea" id="RHEA:75343"/>
        <dbReference type="ChEBI" id="CHEBI:16335"/>
    </reaction>
    <physiologicalReaction direction="left-to-right" evidence="17">
        <dbReference type="Rhea" id="RHEA:75344"/>
    </physiologicalReaction>
    <physiologicalReaction direction="right-to-left" evidence="17">
        <dbReference type="Rhea" id="RHEA:75345"/>
    </physiologicalReaction>
</comment>
<evidence type="ECO:0000313" key="23">
    <source>
        <dbReference type="EMBL" id="ERE76008.1"/>
    </source>
</evidence>
<evidence type="ECO:0000256" key="11">
    <source>
        <dbReference type="ARBA" id="ARBA00036470"/>
    </source>
</evidence>
<dbReference type="GO" id="GO:0042908">
    <property type="term" value="P:xenobiotic transport"/>
    <property type="evidence" value="ECO:0007669"/>
    <property type="project" value="UniProtKB-ARBA"/>
</dbReference>
<comment type="catalytic activity">
    <reaction evidence="14">
        <text>(R)-noradrenaline(out) = (R)-noradrenaline(in)</text>
        <dbReference type="Rhea" id="RHEA:73871"/>
        <dbReference type="ChEBI" id="CHEBI:72587"/>
    </reaction>
</comment>
<dbReference type="EMBL" id="KE674949">
    <property type="protein sequence ID" value="ERE76008.1"/>
    <property type="molecule type" value="Genomic_DNA"/>
</dbReference>
<dbReference type="GO" id="GO:0090494">
    <property type="term" value="P:dopamine uptake"/>
    <property type="evidence" value="ECO:0007669"/>
    <property type="project" value="UniProtKB-ARBA"/>
</dbReference>
<proteinExistence type="inferred from homology"/>
<feature type="transmembrane region" description="Helical" evidence="22">
    <location>
        <begin position="401"/>
        <end position="419"/>
    </location>
</feature>
<comment type="catalytic activity">
    <reaction evidence="16">
        <text>histamine(out) = histamine(in)</text>
        <dbReference type="Rhea" id="RHEA:73879"/>
        <dbReference type="ChEBI" id="CHEBI:58432"/>
    </reaction>
</comment>
<dbReference type="InterPro" id="IPR048720">
    <property type="entry name" value="PROPPIN"/>
</dbReference>
<dbReference type="SUPFAM" id="SSF50978">
    <property type="entry name" value="WD40 repeat-like"/>
    <property type="match status" value="1"/>
</dbReference>
<dbReference type="GO" id="GO:0016323">
    <property type="term" value="C:basolateral plasma membrane"/>
    <property type="evidence" value="ECO:0007669"/>
    <property type="project" value="UniProtKB-ARBA"/>
</dbReference>
<comment type="catalytic activity">
    <reaction evidence="11">
        <text>serotonin(out) = serotonin(in)</text>
        <dbReference type="Rhea" id="RHEA:73867"/>
        <dbReference type="ChEBI" id="CHEBI:350546"/>
    </reaction>
</comment>
<accession>A0A061IA50</accession>
<comment type="catalytic activity">
    <reaction evidence="15">
        <text>tyramine(in) = tyramine(out)</text>
        <dbReference type="Rhea" id="RHEA:74783"/>
        <dbReference type="ChEBI" id="CHEBI:327995"/>
    </reaction>
</comment>
<keyword evidence="7 22" id="KW-1133">Transmembrane helix</keyword>
<comment type="catalytic activity">
    <reaction evidence="13">
        <text>guanidine(out) = guanidine(in)</text>
        <dbReference type="Rhea" id="RHEA:73883"/>
        <dbReference type="ChEBI" id="CHEBI:30087"/>
    </reaction>
</comment>
<evidence type="ECO:0000256" key="14">
    <source>
        <dbReference type="ARBA" id="ARBA00036845"/>
    </source>
</evidence>
<evidence type="ECO:0000256" key="6">
    <source>
        <dbReference type="ARBA" id="ARBA00022737"/>
    </source>
</evidence>
<evidence type="ECO:0000313" key="24">
    <source>
        <dbReference type="Proteomes" id="UP000030759"/>
    </source>
</evidence>
<dbReference type="InterPro" id="IPR036322">
    <property type="entry name" value="WD40_repeat_dom_sf"/>
</dbReference>
<evidence type="ECO:0000256" key="9">
    <source>
        <dbReference type="ARBA" id="ARBA00025740"/>
    </source>
</evidence>
<dbReference type="Pfam" id="PF21032">
    <property type="entry name" value="PROPPIN"/>
    <property type="match status" value="3"/>
</dbReference>
<dbReference type="SUPFAM" id="SSF103473">
    <property type="entry name" value="MFS general substrate transporter"/>
    <property type="match status" value="1"/>
</dbReference>
<dbReference type="Proteomes" id="UP000030759">
    <property type="component" value="Unassembled WGS sequence"/>
</dbReference>
<keyword evidence="4" id="KW-0853">WD repeat</keyword>
<feature type="transmembrane region" description="Helical" evidence="22">
    <location>
        <begin position="431"/>
        <end position="452"/>
    </location>
</feature>
<evidence type="ECO:0000256" key="5">
    <source>
        <dbReference type="ARBA" id="ARBA00022692"/>
    </source>
</evidence>
<gene>
    <name evidence="23" type="ORF">H671_4g12183</name>
</gene>
<feature type="transmembrane region" description="Helical" evidence="22">
    <location>
        <begin position="678"/>
        <end position="698"/>
    </location>
</feature>
<evidence type="ECO:0000256" key="18">
    <source>
        <dbReference type="ARBA" id="ARBA00069649"/>
    </source>
</evidence>
<dbReference type="PANTHER" id="PTHR10332:SF10">
    <property type="entry name" value="EQUILIBRATIVE NUCLEOSIDE TRANSPORTER 4"/>
    <property type="match status" value="1"/>
</dbReference>
<dbReference type="GO" id="GO:0005326">
    <property type="term" value="F:neurotransmitter transmembrane transporter activity"/>
    <property type="evidence" value="ECO:0007669"/>
    <property type="project" value="UniProtKB-ARBA"/>
</dbReference>
<feature type="transmembrane region" description="Helical" evidence="22">
    <location>
        <begin position="710"/>
        <end position="732"/>
    </location>
</feature>
<keyword evidence="5 22" id="KW-0812">Transmembrane</keyword>
<keyword evidence="3" id="KW-0813">Transport</keyword>
<feature type="transmembrane region" description="Helical" evidence="22">
    <location>
        <begin position="648"/>
        <end position="672"/>
    </location>
</feature>
<dbReference type="InterPro" id="IPR036259">
    <property type="entry name" value="MFS_trans_sf"/>
</dbReference>
<evidence type="ECO:0000256" key="8">
    <source>
        <dbReference type="ARBA" id="ARBA00023136"/>
    </source>
</evidence>
<keyword evidence="6" id="KW-0677">Repeat</keyword>
<dbReference type="InterPro" id="IPR015943">
    <property type="entry name" value="WD40/YVTN_repeat-like_dom_sf"/>
</dbReference>
<dbReference type="AlphaFoldDB" id="A0A061IA50"/>
<evidence type="ECO:0000256" key="15">
    <source>
        <dbReference type="ARBA" id="ARBA00036998"/>
    </source>
</evidence>
<comment type="subcellular location">
    <subcellularLocation>
        <location evidence="1">Apical cell membrane</location>
        <topology evidence="1">Multi-pass membrane protein</topology>
    </subcellularLocation>
</comment>
<evidence type="ECO:0000256" key="2">
    <source>
        <dbReference type="ARBA" id="ARBA00007965"/>
    </source>
</evidence>
<evidence type="ECO:0000256" key="16">
    <source>
        <dbReference type="ARBA" id="ARBA00037001"/>
    </source>
</evidence>
<reference evidence="24" key="1">
    <citation type="journal article" date="2013" name="Nat. Biotechnol.">
        <title>Chinese hamster genome sequenced from sorted chromosomes.</title>
        <authorList>
            <person name="Brinkrolf K."/>
            <person name="Rupp O."/>
            <person name="Laux H."/>
            <person name="Kollin F."/>
            <person name="Ernst W."/>
            <person name="Linke B."/>
            <person name="Kofler R."/>
            <person name="Romand S."/>
            <person name="Hesse F."/>
            <person name="Budach W.E."/>
            <person name="Galosy S."/>
            <person name="Muller D."/>
            <person name="Noll T."/>
            <person name="Wienberg J."/>
            <person name="Jostock T."/>
            <person name="Leonard M."/>
            <person name="Grillari J."/>
            <person name="Tauch A."/>
            <person name="Goesmann A."/>
            <person name="Helk B."/>
            <person name="Mott J.E."/>
            <person name="Puhler A."/>
            <person name="Borth N."/>
        </authorList>
    </citation>
    <scope>NUCLEOTIDE SEQUENCE [LARGE SCALE GENOMIC DNA]</scope>
    <source>
        <strain evidence="24">17A/GY</strain>
    </source>
</reference>
<evidence type="ECO:0000256" key="3">
    <source>
        <dbReference type="ARBA" id="ARBA00022448"/>
    </source>
</evidence>